<dbReference type="InterPro" id="IPR036236">
    <property type="entry name" value="Znf_C2H2_sf"/>
</dbReference>
<dbReference type="InterPro" id="IPR013087">
    <property type="entry name" value="Znf_C2H2_type"/>
</dbReference>
<evidence type="ECO:0000313" key="4">
    <source>
        <dbReference type="Proteomes" id="UP000054359"/>
    </source>
</evidence>
<dbReference type="EMBL" id="KK119588">
    <property type="protein sequence ID" value="KFM76104.1"/>
    <property type="molecule type" value="Genomic_DNA"/>
</dbReference>
<dbReference type="Pfam" id="PF00096">
    <property type="entry name" value="zf-C2H2"/>
    <property type="match status" value="1"/>
</dbReference>
<dbReference type="SUPFAM" id="SSF57667">
    <property type="entry name" value="beta-beta-alpha zinc fingers"/>
    <property type="match status" value="1"/>
</dbReference>
<name>A0A087UFG5_STEMI</name>
<feature type="non-terminal residue" evidence="3">
    <location>
        <position position="72"/>
    </location>
</feature>
<dbReference type="Proteomes" id="UP000054359">
    <property type="component" value="Unassembled WGS sequence"/>
</dbReference>
<protein>
    <recommendedName>
        <fullName evidence="2">C2H2-type domain-containing protein</fullName>
    </recommendedName>
</protein>
<evidence type="ECO:0000259" key="2">
    <source>
        <dbReference type="PROSITE" id="PS50157"/>
    </source>
</evidence>
<dbReference type="Gene3D" id="3.30.160.60">
    <property type="entry name" value="Classic Zinc Finger"/>
    <property type="match status" value="1"/>
</dbReference>
<accession>A0A087UFG5</accession>
<reference evidence="3 4" key="1">
    <citation type="submission" date="2013-11" db="EMBL/GenBank/DDBJ databases">
        <title>Genome sequencing of Stegodyphus mimosarum.</title>
        <authorList>
            <person name="Bechsgaard J."/>
        </authorList>
    </citation>
    <scope>NUCLEOTIDE SEQUENCE [LARGE SCALE GENOMIC DNA]</scope>
</reference>
<dbReference type="AlphaFoldDB" id="A0A087UFG5"/>
<proteinExistence type="predicted"/>
<keyword evidence="1" id="KW-0863">Zinc-finger</keyword>
<dbReference type="GO" id="GO:0008270">
    <property type="term" value="F:zinc ion binding"/>
    <property type="evidence" value="ECO:0007669"/>
    <property type="project" value="UniProtKB-KW"/>
</dbReference>
<keyword evidence="1" id="KW-0479">Metal-binding</keyword>
<keyword evidence="1" id="KW-0862">Zinc</keyword>
<evidence type="ECO:0000256" key="1">
    <source>
        <dbReference type="PROSITE-ProRule" id="PRU00042"/>
    </source>
</evidence>
<evidence type="ECO:0000313" key="3">
    <source>
        <dbReference type="EMBL" id="KFM76104.1"/>
    </source>
</evidence>
<dbReference type="PROSITE" id="PS50157">
    <property type="entry name" value="ZINC_FINGER_C2H2_2"/>
    <property type="match status" value="1"/>
</dbReference>
<organism evidence="3 4">
    <name type="scientific">Stegodyphus mimosarum</name>
    <name type="common">African social velvet spider</name>
    <dbReference type="NCBI Taxonomy" id="407821"/>
    <lineage>
        <taxon>Eukaryota</taxon>
        <taxon>Metazoa</taxon>
        <taxon>Ecdysozoa</taxon>
        <taxon>Arthropoda</taxon>
        <taxon>Chelicerata</taxon>
        <taxon>Arachnida</taxon>
        <taxon>Araneae</taxon>
        <taxon>Araneomorphae</taxon>
        <taxon>Entelegynae</taxon>
        <taxon>Eresoidea</taxon>
        <taxon>Eresidae</taxon>
        <taxon>Stegodyphus</taxon>
    </lineage>
</organism>
<gene>
    <name evidence="3" type="ORF">X975_20543</name>
</gene>
<dbReference type="PROSITE" id="PS00028">
    <property type="entry name" value="ZINC_FINGER_C2H2_1"/>
    <property type="match status" value="1"/>
</dbReference>
<feature type="domain" description="C2H2-type" evidence="2">
    <location>
        <begin position="29"/>
        <end position="51"/>
    </location>
</feature>
<sequence>MHCPSTDCSDLSDNYFQEHTTSDIKNKKFNCKVCGINFKRRSSLRVHALKHRFRDISPACILQFFARVGTLC</sequence>
<keyword evidence="4" id="KW-1185">Reference proteome</keyword>